<dbReference type="OrthoDB" id="43744at2759"/>
<reference evidence="2 4" key="1">
    <citation type="journal article" date="2019" name="Sci. Rep.">
        <title>Comparative genomics of chytrid fungi reveal insights into the obligate biotrophic and pathogenic lifestyle of Synchytrium endobioticum.</title>
        <authorList>
            <person name="van de Vossenberg B.T.L.H."/>
            <person name="Warris S."/>
            <person name="Nguyen H.D.T."/>
            <person name="van Gent-Pelzer M.P.E."/>
            <person name="Joly D.L."/>
            <person name="van de Geest H.C."/>
            <person name="Bonants P.J.M."/>
            <person name="Smith D.S."/>
            <person name="Levesque C.A."/>
            <person name="van der Lee T.A.J."/>
        </authorList>
    </citation>
    <scope>NUCLEOTIDE SEQUENCE [LARGE SCALE GENOMIC DNA]</scope>
    <source>
        <strain evidence="2 4">LEV6574</strain>
    </source>
</reference>
<dbReference type="EMBL" id="QEAM01000138">
    <property type="protein sequence ID" value="TPX45528.1"/>
    <property type="molecule type" value="Genomic_DNA"/>
</dbReference>
<accession>A0A507D5C4</accession>
<protein>
    <submittedName>
        <fullName evidence="2">Uncharacterized protein</fullName>
    </submittedName>
</protein>
<evidence type="ECO:0000313" key="3">
    <source>
        <dbReference type="EMBL" id="TPX46793.1"/>
    </source>
</evidence>
<dbReference type="AlphaFoldDB" id="A0A507D5C4"/>
<proteinExistence type="predicted"/>
<comment type="caution">
    <text evidence="2">The sequence shown here is derived from an EMBL/GenBank/DDBJ whole genome shotgun (WGS) entry which is preliminary data.</text>
</comment>
<organism evidence="2 4">
    <name type="scientific">Synchytrium endobioticum</name>
    <dbReference type="NCBI Taxonomy" id="286115"/>
    <lineage>
        <taxon>Eukaryota</taxon>
        <taxon>Fungi</taxon>
        <taxon>Fungi incertae sedis</taxon>
        <taxon>Chytridiomycota</taxon>
        <taxon>Chytridiomycota incertae sedis</taxon>
        <taxon>Chytridiomycetes</taxon>
        <taxon>Synchytriales</taxon>
        <taxon>Synchytriaceae</taxon>
        <taxon>Synchytrium</taxon>
    </lineage>
</organism>
<dbReference type="Proteomes" id="UP000320475">
    <property type="component" value="Unassembled WGS sequence"/>
</dbReference>
<dbReference type="EMBL" id="QEAM01000094">
    <property type="protein sequence ID" value="TPX46793.1"/>
    <property type="molecule type" value="Genomic_DNA"/>
</dbReference>
<dbReference type="VEuPathDB" id="FungiDB:SeMB42_g05645"/>
<evidence type="ECO:0000313" key="4">
    <source>
        <dbReference type="Proteomes" id="UP000320475"/>
    </source>
</evidence>
<name>A0A507D5C4_9FUNG</name>
<gene>
    <name evidence="3" type="ORF">SeLEV6574_g03017</name>
    <name evidence="2" type="ORF">SeLEV6574_g03203</name>
    <name evidence="1" type="ORF">SeLEV6574_g03809</name>
</gene>
<dbReference type="EMBL" id="QEAM01000103">
    <property type="protein sequence ID" value="TPX46477.1"/>
    <property type="molecule type" value="Genomic_DNA"/>
</dbReference>
<evidence type="ECO:0000313" key="2">
    <source>
        <dbReference type="EMBL" id="TPX46477.1"/>
    </source>
</evidence>
<evidence type="ECO:0000313" key="1">
    <source>
        <dbReference type="EMBL" id="TPX45528.1"/>
    </source>
</evidence>
<sequence>MQVVLVRVDLLTRECTRITEAALNSSWQLSTASKGLIVASASSTESPNKLRGVINATSYFFLSRSS</sequence>